<dbReference type="InterPro" id="IPR036157">
    <property type="entry name" value="dUTPase-like_sf"/>
</dbReference>
<dbReference type="GeneTree" id="ENSGT00960000187632"/>
<dbReference type="SUPFAM" id="SSF51283">
    <property type="entry name" value="dUTPase-like"/>
    <property type="match status" value="1"/>
</dbReference>
<reference evidence="2" key="2">
    <citation type="submission" date="2025-08" db="UniProtKB">
        <authorList>
            <consortium name="Ensembl"/>
        </authorList>
    </citation>
    <scope>IDENTIFICATION</scope>
    <source>
        <strain evidence="2">Thoroughbred</strain>
    </source>
</reference>
<dbReference type="Pfam" id="PF00692">
    <property type="entry name" value="dUTPase"/>
    <property type="match status" value="1"/>
</dbReference>
<feature type="domain" description="dUTPase-like" evidence="1">
    <location>
        <begin position="5"/>
        <end position="80"/>
    </location>
</feature>
<keyword evidence="3" id="KW-1185">Reference proteome</keyword>
<name>A0A9L0TEU7_HORSE</name>
<reference evidence="2 3" key="1">
    <citation type="journal article" date="2009" name="Science">
        <title>Genome sequence, comparative analysis, and population genetics of the domestic horse.</title>
        <authorList>
            <consortium name="Broad Institute Genome Sequencing Platform"/>
            <consortium name="Broad Institute Whole Genome Assembly Team"/>
            <person name="Wade C.M."/>
            <person name="Giulotto E."/>
            <person name="Sigurdsson S."/>
            <person name="Zoli M."/>
            <person name="Gnerre S."/>
            <person name="Imsland F."/>
            <person name="Lear T.L."/>
            <person name="Adelson D.L."/>
            <person name="Bailey E."/>
            <person name="Bellone R.R."/>
            <person name="Bloecker H."/>
            <person name="Distl O."/>
            <person name="Edgar R.C."/>
            <person name="Garber M."/>
            <person name="Leeb T."/>
            <person name="Mauceli E."/>
            <person name="MacLeod J.N."/>
            <person name="Penedo M.C.T."/>
            <person name="Raison J.M."/>
            <person name="Sharpe T."/>
            <person name="Vogel J."/>
            <person name="Andersson L."/>
            <person name="Antczak D.F."/>
            <person name="Biagi T."/>
            <person name="Binns M.M."/>
            <person name="Chowdhary B.P."/>
            <person name="Coleman S.J."/>
            <person name="Della Valle G."/>
            <person name="Fryc S."/>
            <person name="Guerin G."/>
            <person name="Hasegawa T."/>
            <person name="Hill E.W."/>
            <person name="Jurka J."/>
            <person name="Kiialainen A."/>
            <person name="Lindgren G."/>
            <person name="Liu J."/>
            <person name="Magnani E."/>
            <person name="Mickelson J.R."/>
            <person name="Murray J."/>
            <person name="Nergadze S.G."/>
            <person name="Onofrio R."/>
            <person name="Pedroni S."/>
            <person name="Piras M.F."/>
            <person name="Raudsepp T."/>
            <person name="Rocchi M."/>
            <person name="Roeed K.H."/>
            <person name="Ryder O.A."/>
            <person name="Searle S."/>
            <person name="Skow L."/>
            <person name="Swinburne J.E."/>
            <person name="Syvaenen A.C."/>
            <person name="Tozaki T."/>
            <person name="Valberg S.J."/>
            <person name="Vaudin M."/>
            <person name="White J.R."/>
            <person name="Zody M.C."/>
            <person name="Lander E.S."/>
            <person name="Lindblad-Toh K."/>
        </authorList>
    </citation>
    <scope>NUCLEOTIDE SEQUENCE [LARGE SCALE GENOMIC DNA]</scope>
    <source>
        <strain evidence="2 3">Thoroughbred</strain>
    </source>
</reference>
<proteinExistence type="predicted"/>
<accession>A0A9L0TEU7</accession>
<dbReference type="Gene3D" id="2.70.40.10">
    <property type="match status" value="1"/>
</dbReference>
<evidence type="ECO:0000313" key="2">
    <source>
        <dbReference type="Ensembl" id="ENSECAP00000084844.1"/>
    </source>
</evidence>
<evidence type="ECO:0000259" key="1">
    <source>
        <dbReference type="Pfam" id="PF00692"/>
    </source>
</evidence>
<evidence type="ECO:0000313" key="3">
    <source>
        <dbReference type="Proteomes" id="UP000002281"/>
    </source>
</evidence>
<dbReference type="AlphaFoldDB" id="A0A9L0TEU7"/>
<dbReference type="Proteomes" id="UP000002281">
    <property type="component" value="Chromosome 3"/>
</dbReference>
<protein>
    <recommendedName>
        <fullName evidence="1">dUTPase-like domain-containing protein</fullName>
    </recommendedName>
</protein>
<reference evidence="2" key="3">
    <citation type="submission" date="2025-09" db="UniProtKB">
        <authorList>
            <consortium name="Ensembl"/>
        </authorList>
    </citation>
    <scope>IDENTIFICATION</scope>
    <source>
        <strain evidence="2">Thoroughbred</strain>
    </source>
</reference>
<sequence length="95" mass="10358">MFLCSSGLEVLVPKGVILPPGETTMNPLNWKLRLPSGHFGLLKTLNQQAKKRVTVLARVIDPDYKGETGLILHNGADVTFPDTALLFCLTLNALD</sequence>
<dbReference type="InterPro" id="IPR029054">
    <property type="entry name" value="dUTPase-like"/>
</dbReference>
<dbReference type="Ensembl" id="ENSECAT00000092420.1">
    <property type="protein sequence ID" value="ENSECAP00000084844.1"/>
    <property type="gene ID" value="ENSECAG00000051724.1"/>
</dbReference>
<organism evidence="2 3">
    <name type="scientific">Equus caballus</name>
    <name type="common">Horse</name>
    <dbReference type="NCBI Taxonomy" id="9796"/>
    <lineage>
        <taxon>Eukaryota</taxon>
        <taxon>Metazoa</taxon>
        <taxon>Chordata</taxon>
        <taxon>Craniata</taxon>
        <taxon>Vertebrata</taxon>
        <taxon>Euteleostomi</taxon>
        <taxon>Mammalia</taxon>
        <taxon>Eutheria</taxon>
        <taxon>Laurasiatheria</taxon>
        <taxon>Perissodactyla</taxon>
        <taxon>Equidae</taxon>
        <taxon>Equus</taxon>
    </lineage>
</organism>